<name>B7FU52_PHATC</name>
<dbReference type="OrthoDB" id="20028at2759"/>
<keyword evidence="13" id="KW-1185">Reference proteome</keyword>
<comment type="pathway">
    <text evidence="2">Protein modification; protein glycosylation.</text>
</comment>
<evidence type="ECO:0000256" key="2">
    <source>
        <dbReference type="ARBA" id="ARBA00004922"/>
    </source>
</evidence>
<gene>
    <name evidence="12" type="ORF">PHATRDRAFT_10976</name>
</gene>
<reference evidence="12 13" key="1">
    <citation type="journal article" date="2008" name="Nature">
        <title>The Phaeodactylum genome reveals the evolutionary history of diatom genomes.</title>
        <authorList>
            <person name="Bowler C."/>
            <person name="Allen A.E."/>
            <person name="Badger J.H."/>
            <person name="Grimwood J."/>
            <person name="Jabbari K."/>
            <person name="Kuo A."/>
            <person name="Maheswari U."/>
            <person name="Martens C."/>
            <person name="Maumus F."/>
            <person name="Otillar R.P."/>
            <person name="Rayko E."/>
            <person name="Salamov A."/>
            <person name="Vandepoele K."/>
            <person name="Beszteri B."/>
            <person name="Gruber A."/>
            <person name="Heijde M."/>
            <person name="Katinka M."/>
            <person name="Mock T."/>
            <person name="Valentin K."/>
            <person name="Verret F."/>
            <person name="Berges J.A."/>
            <person name="Brownlee C."/>
            <person name="Cadoret J.P."/>
            <person name="Chiovitti A."/>
            <person name="Choi C.J."/>
            <person name="Coesel S."/>
            <person name="De Martino A."/>
            <person name="Detter J.C."/>
            <person name="Durkin C."/>
            <person name="Falciatore A."/>
            <person name="Fournet J."/>
            <person name="Haruta M."/>
            <person name="Huysman M.J."/>
            <person name="Jenkins B.D."/>
            <person name="Jiroutova K."/>
            <person name="Jorgensen R.E."/>
            <person name="Joubert Y."/>
            <person name="Kaplan A."/>
            <person name="Kroger N."/>
            <person name="Kroth P.G."/>
            <person name="La Roche J."/>
            <person name="Lindquist E."/>
            <person name="Lommer M."/>
            <person name="Martin-Jezequel V."/>
            <person name="Lopez P.J."/>
            <person name="Lucas S."/>
            <person name="Mangogna M."/>
            <person name="McGinnis K."/>
            <person name="Medlin L.K."/>
            <person name="Montsant A."/>
            <person name="Oudot-Le Secq M.P."/>
            <person name="Napoli C."/>
            <person name="Obornik M."/>
            <person name="Parker M.S."/>
            <person name="Petit J.L."/>
            <person name="Porcel B.M."/>
            <person name="Poulsen N."/>
            <person name="Robison M."/>
            <person name="Rychlewski L."/>
            <person name="Rynearson T.A."/>
            <person name="Schmutz J."/>
            <person name="Shapiro H."/>
            <person name="Siaut M."/>
            <person name="Stanley M."/>
            <person name="Sussman M.R."/>
            <person name="Taylor A.R."/>
            <person name="Vardi A."/>
            <person name="von Dassow P."/>
            <person name="Vyverman W."/>
            <person name="Willis A."/>
            <person name="Wyrwicz L.S."/>
            <person name="Rokhsar D.S."/>
            <person name="Weissenbach J."/>
            <person name="Armbrust E.V."/>
            <person name="Green B.R."/>
            <person name="Van de Peer Y."/>
            <person name="Grigoriev I.V."/>
        </authorList>
    </citation>
    <scope>NUCLEOTIDE SEQUENCE [LARGE SCALE GENOMIC DNA]</scope>
    <source>
        <strain evidence="12 13">CCAP 1055/1</strain>
    </source>
</reference>
<comment type="subcellular location">
    <subcellularLocation>
        <location evidence="1">Endoplasmic reticulum membrane</location>
        <topology evidence="1">Multi-pass membrane protein</topology>
    </subcellularLocation>
</comment>
<dbReference type="EC" id="2.4.1.258" evidence="3"/>
<evidence type="ECO:0000256" key="10">
    <source>
        <dbReference type="ARBA" id="ARBA00049506"/>
    </source>
</evidence>
<feature type="transmembrane region" description="Helical" evidence="11">
    <location>
        <begin position="150"/>
        <end position="173"/>
    </location>
</feature>
<dbReference type="GO" id="GO:0052925">
    <property type="term" value="F:dol-P-Man:Man(5)GlcNAc(2)-PP-Dol alpha-1,3-mannosyltransferase activity"/>
    <property type="evidence" value="ECO:0007669"/>
    <property type="project" value="UniProtKB-EC"/>
</dbReference>
<dbReference type="KEGG" id="pti:PHATRDRAFT_10976"/>
<organism evidence="12 13">
    <name type="scientific">Phaeodactylum tricornutum (strain CCAP 1055/1)</name>
    <dbReference type="NCBI Taxonomy" id="556484"/>
    <lineage>
        <taxon>Eukaryota</taxon>
        <taxon>Sar</taxon>
        <taxon>Stramenopiles</taxon>
        <taxon>Ochrophyta</taxon>
        <taxon>Bacillariophyta</taxon>
        <taxon>Bacillariophyceae</taxon>
        <taxon>Bacillariophycidae</taxon>
        <taxon>Naviculales</taxon>
        <taxon>Phaeodactylaceae</taxon>
        <taxon>Phaeodactylum</taxon>
    </lineage>
</organism>
<protein>
    <recommendedName>
        <fullName evidence="3">dolichyl-P-Man:Man5GlcNAc2-PP-dolichol alpha-1,3-mannosyltransferase</fullName>
        <ecNumber evidence="3">2.4.1.258</ecNumber>
    </recommendedName>
</protein>
<feature type="non-terminal residue" evidence="12">
    <location>
        <position position="1"/>
    </location>
</feature>
<sequence length="370" mass="42218">LLIMELGLNVVVIRKVAYTEIDWEAYMQEVEFWLDGELDYRKIYGGTGPLVYPAGFLYLFAWLRKLTNSGNDIQTAQYIFAAFYVGTQFAVLLLYQQILSSWLGMAVLCLSKRIHSIFVLRLFNDGPTMLLLYISMLLFTWNRWNVGCVVFSMAVSIKMNVLLFAPGLLLLLLQVGPDAQTVALRLGLGCALPQLILGAPFLTTYPVSYLRKAFELDRVFFYKWTVNFKFLPEEVFLSKGWAKILVALHVGTLAFCATQQLAQAKRKTSKQIFLLDQSSSNQNARRISPEYVVYIMFLSNFIGIAFARTLHYQFYCWYFHGLPYLLWSIPSYPLLLKIVIMGCIEAAFLSFPATSWSSAILQIAHLAILL</sequence>
<feature type="non-terminal residue" evidence="12">
    <location>
        <position position="370"/>
    </location>
</feature>
<dbReference type="Proteomes" id="UP000000759">
    <property type="component" value="Chromosome 4"/>
</dbReference>
<keyword evidence="6 11" id="KW-0812">Transmembrane</keyword>
<evidence type="ECO:0000256" key="5">
    <source>
        <dbReference type="ARBA" id="ARBA00022679"/>
    </source>
</evidence>
<feature type="transmembrane region" description="Helical" evidence="11">
    <location>
        <begin position="182"/>
        <end position="202"/>
    </location>
</feature>
<keyword evidence="8 11" id="KW-1133">Transmembrane helix</keyword>
<dbReference type="Pfam" id="PF05208">
    <property type="entry name" value="ALG3"/>
    <property type="match status" value="1"/>
</dbReference>
<feature type="transmembrane region" description="Helical" evidence="11">
    <location>
        <begin position="291"/>
        <end position="314"/>
    </location>
</feature>
<dbReference type="STRING" id="556484.B7FU52"/>
<dbReference type="InParanoid" id="B7FU52"/>
<dbReference type="AlphaFoldDB" id="B7FU52"/>
<feature type="transmembrane region" description="Helical" evidence="11">
    <location>
        <begin position="127"/>
        <end position="144"/>
    </location>
</feature>
<keyword evidence="4 12" id="KW-0328">Glycosyltransferase</keyword>
<keyword evidence="9 11" id="KW-0472">Membrane</keyword>
<reference evidence="13" key="2">
    <citation type="submission" date="2008-08" db="EMBL/GenBank/DDBJ databases">
        <authorList>
            <consortium name="Diatom Consortium"/>
            <person name="Grigoriev I."/>
            <person name="Grimwood J."/>
            <person name="Kuo A."/>
            <person name="Otillar R.P."/>
            <person name="Salamov A."/>
            <person name="Detter J.C."/>
            <person name="Lindquist E."/>
            <person name="Shapiro H."/>
            <person name="Lucas S."/>
            <person name="Glavina del Rio T."/>
            <person name="Pitluck S."/>
            <person name="Rokhsar D."/>
            <person name="Bowler C."/>
        </authorList>
    </citation>
    <scope>GENOME REANNOTATION</scope>
    <source>
        <strain evidence="13">CCAP 1055/1</strain>
    </source>
</reference>
<dbReference type="PANTHER" id="PTHR12646">
    <property type="entry name" value="NOT56 - RELATED"/>
    <property type="match status" value="1"/>
</dbReference>
<evidence type="ECO:0000256" key="11">
    <source>
        <dbReference type="SAM" id="Phobius"/>
    </source>
</evidence>
<dbReference type="EMBL" id="CM000607">
    <property type="protein sequence ID" value="EEC49923.1"/>
    <property type="molecule type" value="Genomic_DNA"/>
</dbReference>
<keyword evidence="5" id="KW-0808">Transferase</keyword>
<evidence type="ECO:0000256" key="9">
    <source>
        <dbReference type="ARBA" id="ARBA00023136"/>
    </source>
</evidence>
<evidence type="ECO:0000256" key="7">
    <source>
        <dbReference type="ARBA" id="ARBA00022824"/>
    </source>
</evidence>
<dbReference type="PaxDb" id="2850-Phatr10976"/>
<dbReference type="GO" id="GO:0005789">
    <property type="term" value="C:endoplasmic reticulum membrane"/>
    <property type="evidence" value="ECO:0007669"/>
    <property type="project" value="UniProtKB-SubCell"/>
</dbReference>
<dbReference type="GeneID" id="7197740"/>
<feature type="transmembrane region" description="Helical" evidence="11">
    <location>
        <begin position="43"/>
        <end position="63"/>
    </location>
</feature>
<evidence type="ECO:0000313" key="13">
    <source>
        <dbReference type="Proteomes" id="UP000000759"/>
    </source>
</evidence>
<evidence type="ECO:0000256" key="8">
    <source>
        <dbReference type="ARBA" id="ARBA00022989"/>
    </source>
</evidence>
<feature type="transmembrane region" description="Helical" evidence="11">
    <location>
        <begin position="75"/>
        <end position="95"/>
    </location>
</feature>
<dbReference type="InterPro" id="IPR007873">
    <property type="entry name" value="Glycosyltransferase_ALG3"/>
</dbReference>
<dbReference type="RefSeq" id="XP_002178258.1">
    <property type="nucleotide sequence ID" value="XM_002178222.1"/>
</dbReference>
<comment type="catalytic activity">
    <reaction evidence="10">
        <text>an alpha-D-Man-(1-&gt;2)-alpha-D-Man-(1-&gt;2)-alpha-D-Man-(1-&gt;3)-[alpha-D-Man-(1-&gt;6)]-beta-D-Man-(1-&gt;4)-beta-D-GlcNAc-(1-&gt;4)-alpha-D-GlcNAc-diphospho-di-trans,poly-cis-dolichol + a di-trans,poly-cis-dolichyl beta-D-mannosyl phosphate = an alpha-D-Man-(1-&gt;2)-alpha-D-Man-(1-&gt;2)-alpha-D-Man-(1-&gt;3)-[alpha-D-Man-(1-&gt;3)-alpha-D-Man-(1-&gt;6)]-beta-D-Man-(1-&gt;4)-beta-D-GlcNAc-(1-&gt;4)-alpha-D-GlcNAc-diphospho-di-trans,poly-cis-dolichol + a di-trans,poly-cis-dolichyl phosphate + H(+)</text>
        <dbReference type="Rhea" id="RHEA:29527"/>
        <dbReference type="Rhea" id="RHEA-COMP:19498"/>
        <dbReference type="Rhea" id="RHEA-COMP:19501"/>
        <dbReference type="Rhea" id="RHEA-COMP:19516"/>
        <dbReference type="Rhea" id="RHEA-COMP:19517"/>
        <dbReference type="ChEBI" id="CHEBI:15378"/>
        <dbReference type="ChEBI" id="CHEBI:57683"/>
        <dbReference type="ChEBI" id="CHEBI:58211"/>
        <dbReference type="ChEBI" id="CHEBI:132515"/>
        <dbReference type="ChEBI" id="CHEBI:132516"/>
        <dbReference type="EC" id="2.4.1.258"/>
    </reaction>
    <physiologicalReaction direction="left-to-right" evidence="10">
        <dbReference type="Rhea" id="RHEA:29528"/>
    </physiologicalReaction>
</comment>
<evidence type="ECO:0000256" key="4">
    <source>
        <dbReference type="ARBA" id="ARBA00022676"/>
    </source>
</evidence>
<evidence type="ECO:0000256" key="3">
    <source>
        <dbReference type="ARBA" id="ARBA00011964"/>
    </source>
</evidence>
<evidence type="ECO:0000256" key="1">
    <source>
        <dbReference type="ARBA" id="ARBA00004477"/>
    </source>
</evidence>
<accession>B7FU52</accession>
<keyword evidence="7" id="KW-0256">Endoplasmic reticulum</keyword>
<proteinExistence type="predicted"/>
<dbReference type="PANTHER" id="PTHR12646:SF0">
    <property type="entry name" value="DOL-P-MAN:MAN(5)GLCNAC(2)-PP-DOL ALPHA-1,3-MANNOSYLTRANSFERASE"/>
    <property type="match status" value="1"/>
</dbReference>
<evidence type="ECO:0000256" key="6">
    <source>
        <dbReference type="ARBA" id="ARBA00022692"/>
    </source>
</evidence>
<evidence type="ECO:0000313" key="12">
    <source>
        <dbReference type="EMBL" id="EEC49923.1"/>
    </source>
</evidence>
<dbReference type="eggNOG" id="KOG2762">
    <property type="taxonomic scope" value="Eukaryota"/>
</dbReference>